<organism evidence="2 3">
    <name type="scientific">Ogataea philodendri</name>
    <dbReference type="NCBI Taxonomy" id="1378263"/>
    <lineage>
        <taxon>Eukaryota</taxon>
        <taxon>Fungi</taxon>
        <taxon>Dikarya</taxon>
        <taxon>Ascomycota</taxon>
        <taxon>Saccharomycotina</taxon>
        <taxon>Pichiomycetes</taxon>
        <taxon>Pichiales</taxon>
        <taxon>Pichiaceae</taxon>
        <taxon>Ogataea</taxon>
    </lineage>
</organism>
<accession>A0A9P8TAV5</accession>
<name>A0A9P8TAV5_9ASCO</name>
<feature type="chain" id="PRO_5040448493" description="Secreted protein" evidence="1">
    <location>
        <begin position="19"/>
        <end position="81"/>
    </location>
</feature>
<sequence>MWSLSAMMLASTAPPMKTMCFLLGGSSILTLNLSNLEASPFNTFVNHCCLSSFSNLDGRPGYMDEPPLRTIDLYNVDLMST</sequence>
<evidence type="ECO:0008006" key="4">
    <source>
        <dbReference type="Google" id="ProtNLM"/>
    </source>
</evidence>
<dbReference type="GeneID" id="70232393"/>
<reference evidence="2" key="2">
    <citation type="submission" date="2021-01" db="EMBL/GenBank/DDBJ databases">
        <authorList>
            <person name="Schikora-Tamarit M.A."/>
        </authorList>
    </citation>
    <scope>NUCLEOTIDE SEQUENCE</scope>
    <source>
        <strain evidence="2">CBS6075</strain>
    </source>
</reference>
<evidence type="ECO:0000313" key="3">
    <source>
        <dbReference type="Proteomes" id="UP000769157"/>
    </source>
</evidence>
<dbReference type="EMBL" id="JAEUBE010000055">
    <property type="protein sequence ID" value="KAH3671720.1"/>
    <property type="molecule type" value="Genomic_DNA"/>
</dbReference>
<reference evidence="2" key="1">
    <citation type="journal article" date="2021" name="Open Biol.">
        <title>Shared evolutionary footprints suggest mitochondrial oxidative damage underlies multiple complex I losses in fungi.</title>
        <authorList>
            <person name="Schikora-Tamarit M.A."/>
            <person name="Marcet-Houben M."/>
            <person name="Nosek J."/>
            <person name="Gabaldon T."/>
        </authorList>
    </citation>
    <scope>NUCLEOTIDE SEQUENCE</scope>
    <source>
        <strain evidence="2">CBS6075</strain>
    </source>
</reference>
<proteinExistence type="predicted"/>
<keyword evidence="3" id="KW-1185">Reference proteome</keyword>
<evidence type="ECO:0000256" key="1">
    <source>
        <dbReference type="SAM" id="SignalP"/>
    </source>
</evidence>
<dbReference type="AlphaFoldDB" id="A0A9P8TAV5"/>
<dbReference type="Proteomes" id="UP000769157">
    <property type="component" value="Unassembled WGS sequence"/>
</dbReference>
<gene>
    <name evidence="2" type="ORF">OGAPHI_000425</name>
</gene>
<keyword evidence="1" id="KW-0732">Signal</keyword>
<dbReference type="RefSeq" id="XP_046064896.1">
    <property type="nucleotide sequence ID" value="XM_046205327.1"/>
</dbReference>
<evidence type="ECO:0000313" key="2">
    <source>
        <dbReference type="EMBL" id="KAH3671720.1"/>
    </source>
</evidence>
<protein>
    <recommendedName>
        <fullName evidence="4">Secreted protein</fullName>
    </recommendedName>
</protein>
<comment type="caution">
    <text evidence="2">The sequence shown here is derived from an EMBL/GenBank/DDBJ whole genome shotgun (WGS) entry which is preliminary data.</text>
</comment>
<feature type="signal peptide" evidence="1">
    <location>
        <begin position="1"/>
        <end position="18"/>
    </location>
</feature>